<protein>
    <submittedName>
        <fullName evidence="2">Uncharacterized protein</fullName>
    </submittedName>
</protein>
<keyword evidence="1" id="KW-0472">Membrane</keyword>
<proteinExistence type="predicted"/>
<dbReference type="EMBL" id="ML213693">
    <property type="protein sequence ID" value="TFK31963.1"/>
    <property type="molecule type" value="Genomic_DNA"/>
</dbReference>
<feature type="transmembrane region" description="Helical" evidence="1">
    <location>
        <begin position="37"/>
        <end position="62"/>
    </location>
</feature>
<evidence type="ECO:0000313" key="2">
    <source>
        <dbReference type="EMBL" id="TFK31963.1"/>
    </source>
</evidence>
<dbReference type="AlphaFoldDB" id="A0A5C3LID6"/>
<sequence>MIYMFATADVIGNLLLVGFPLYRLWYIKIQPAQHHLVLLVFSMSVLTLVAVMTVAIASYGKFFKGPGALLVWPMTTNIKESISVIACNLPVLISWGYCVYSCNDKDALGDHITPRWSRAAPGGLSTPTFVLTDLSGNCSQFSENVVQISASEASLPSQIRTWNEERINEGWKVMEDFPNAILRKDIIV</sequence>
<dbReference type="Proteomes" id="UP000308652">
    <property type="component" value="Unassembled WGS sequence"/>
</dbReference>
<evidence type="ECO:0000313" key="3">
    <source>
        <dbReference type="Proteomes" id="UP000308652"/>
    </source>
</evidence>
<organism evidence="2 3">
    <name type="scientific">Crucibulum laeve</name>
    <dbReference type="NCBI Taxonomy" id="68775"/>
    <lineage>
        <taxon>Eukaryota</taxon>
        <taxon>Fungi</taxon>
        <taxon>Dikarya</taxon>
        <taxon>Basidiomycota</taxon>
        <taxon>Agaricomycotina</taxon>
        <taxon>Agaricomycetes</taxon>
        <taxon>Agaricomycetidae</taxon>
        <taxon>Agaricales</taxon>
        <taxon>Agaricineae</taxon>
        <taxon>Nidulariaceae</taxon>
        <taxon>Crucibulum</taxon>
    </lineage>
</organism>
<reference evidence="2 3" key="1">
    <citation type="journal article" date="2019" name="Nat. Ecol. Evol.">
        <title>Megaphylogeny resolves global patterns of mushroom evolution.</title>
        <authorList>
            <person name="Varga T."/>
            <person name="Krizsan K."/>
            <person name="Foldi C."/>
            <person name="Dima B."/>
            <person name="Sanchez-Garcia M."/>
            <person name="Sanchez-Ramirez S."/>
            <person name="Szollosi G.J."/>
            <person name="Szarkandi J.G."/>
            <person name="Papp V."/>
            <person name="Albert L."/>
            <person name="Andreopoulos W."/>
            <person name="Angelini C."/>
            <person name="Antonin V."/>
            <person name="Barry K.W."/>
            <person name="Bougher N.L."/>
            <person name="Buchanan P."/>
            <person name="Buyck B."/>
            <person name="Bense V."/>
            <person name="Catcheside P."/>
            <person name="Chovatia M."/>
            <person name="Cooper J."/>
            <person name="Damon W."/>
            <person name="Desjardin D."/>
            <person name="Finy P."/>
            <person name="Geml J."/>
            <person name="Haridas S."/>
            <person name="Hughes K."/>
            <person name="Justo A."/>
            <person name="Karasinski D."/>
            <person name="Kautmanova I."/>
            <person name="Kiss B."/>
            <person name="Kocsube S."/>
            <person name="Kotiranta H."/>
            <person name="LaButti K.M."/>
            <person name="Lechner B.E."/>
            <person name="Liimatainen K."/>
            <person name="Lipzen A."/>
            <person name="Lukacs Z."/>
            <person name="Mihaltcheva S."/>
            <person name="Morgado L.N."/>
            <person name="Niskanen T."/>
            <person name="Noordeloos M.E."/>
            <person name="Ohm R.A."/>
            <person name="Ortiz-Santana B."/>
            <person name="Ovrebo C."/>
            <person name="Racz N."/>
            <person name="Riley R."/>
            <person name="Savchenko A."/>
            <person name="Shiryaev A."/>
            <person name="Soop K."/>
            <person name="Spirin V."/>
            <person name="Szebenyi C."/>
            <person name="Tomsovsky M."/>
            <person name="Tulloss R.E."/>
            <person name="Uehling J."/>
            <person name="Grigoriev I.V."/>
            <person name="Vagvolgyi C."/>
            <person name="Papp T."/>
            <person name="Martin F.M."/>
            <person name="Miettinen O."/>
            <person name="Hibbett D.S."/>
            <person name="Nagy L.G."/>
        </authorList>
    </citation>
    <scope>NUCLEOTIDE SEQUENCE [LARGE SCALE GENOMIC DNA]</scope>
    <source>
        <strain evidence="2 3">CBS 166.37</strain>
    </source>
</reference>
<keyword evidence="1" id="KW-1133">Transmembrane helix</keyword>
<gene>
    <name evidence="2" type="ORF">BDQ12DRAFT_671459</name>
</gene>
<accession>A0A5C3LID6</accession>
<keyword evidence="3" id="KW-1185">Reference proteome</keyword>
<feature type="transmembrane region" description="Helical" evidence="1">
    <location>
        <begin position="6"/>
        <end position="25"/>
    </location>
</feature>
<evidence type="ECO:0000256" key="1">
    <source>
        <dbReference type="SAM" id="Phobius"/>
    </source>
</evidence>
<dbReference type="OrthoDB" id="3229610at2759"/>
<keyword evidence="1" id="KW-0812">Transmembrane</keyword>
<name>A0A5C3LID6_9AGAR</name>